<gene>
    <name evidence="1" type="ORF">F5148DRAFT_1281557</name>
</gene>
<proteinExistence type="predicted"/>
<name>A0ACC0UI59_9AGAM</name>
<dbReference type="Proteomes" id="UP001207468">
    <property type="component" value="Unassembled WGS sequence"/>
</dbReference>
<keyword evidence="2" id="KW-1185">Reference proteome</keyword>
<evidence type="ECO:0000313" key="2">
    <source>
        <dbReference type="Proteomes" id="UP001207468"/>
    </source>
</evidence>
<comment type="caution">
    <text evidence="1">The sequence shown here is derived from an EMBL/GenBank/DDBJ whole genome shotgun (WGS) entry which is preliminary data.</text>
</comment>
<dbReference type="EMBL" id="JAGFNK010000034">
    <property type="protein sequence ID" value="KAI9510792.1"/>
    <property type="molecule type" value="Genomic_DNA"/>
</dbReference>
<evidence type="ECO:0000313" key="1">
    <source>
        <dbReference type="EMBL" id="KAI9510792.1"/>
    </source>
</evidence>
<accession>A0ACC0UI59</accession>
<sequence>MSGVQELSAPRPSMNYDFSVGEYRQVKVVCIGAGFSGIIAGIRFTQKVPNLDLTIYEKEGGIGGTWHVNKYPGVACDIPAQSYQYSFEDNTEWSKIYASGAEILADLQRIVEKYKLNKYMRFRHELTHAAWDEHAGLWRLRVRRTGEIAEFEDTADVLFLGVGPLNRPMWPDIPGLRGFRGFLLHTAHWDVGNVDGAQDNDGIPQTWNDKVVGVIGNGSSGLQIVPALQPKVGSLMHFARSKTWISSSFALQKVFQTLGRAPGNNDLRFSAEERTFLRNSENCKRFRREIEAELHSYGGQFSIRGSELQKIFAGILAEDTKKQLASHPELIKHFIPTWGVSCRRLTPGPGYFEALCSDNTMLETTGIARITPTGVELLDGRTHEVDVLVCATGFDTSFRYPFSVVGRGGYTLSERWAPATDVAGPEAYLSLAVDGFPNLFICGGPNSGVTSGSFVTLAEHVVGYVVEAVRKMQRERLRSMEVRREAAEDWSSYVRGYFPKTIYTDPCSSWFKDSEGHVIALWPGTCLHAIYTLANPRWEDFVYELLDSTKGRFSWLGDGQTYNQRIGAGNRVWHLDVVDVPAVPTE</sequence>
<organism evidence="1 2">
    <name type="scientific">Russula earlei</name>
    <dbReference type="NCBI Taxonomy" id="71964"/>
    <lineage>
        <taxon>Eukaryota</taxon>
        <taxon>Fungi</taxon>
        <taxon>Dikarya</taxon>
        <taxon>Basidiomycota</taxon>
        <taxon>Agaricomycotina</taxon>
        <taxon>Agaricomycetes</taxon>
        <taxon>Russulales</taxon>
        <taxon>Russulaceae</taxon>
        <taxon>Russula</taxon>
    </lineage>
</organism>
<protein>
    <submittedName>
        <fullName evidence="1">FAD/NAD-P-binding domain-containing protein</fullName>
    </submittedName>
</protein>
<reference evidence="1" key="1">
    <citation type="submission" date="2021-03" db="EMBL/GenBank/DDBJ databases">
        <title>Evolutionary priming and transition to the ectomycorrhizal habit in an iconic lineage of mushroom-forming fungi: is preadaptation a requirement?</title>
        <authorList>
            <consortium name="DOE Joint Genome Institute"/>
            <person name="Looney B.P."/>
            <person name="Miyauchi S."/>
            <person name="Morin E."/>
            <person name="Drula E."/>
            <person name="Courty P.E."/>
            <person name="Chicoki N."/>
            <person name="Fauchery L."/>
            <person name="Kohler A."/>
            <person name="Kuo A."/>
            <person name="LaButti K."/>
            <person name="Pangilinan J."/>
            <person name="Lipzen A."/>
            <person name="Riley R."/>
            <person name="Andreopoulos W."/>
            <person name="He G."/>
            <person name="Johnson J."/>
            <person name="Barry K.W."/>
            <person name="Grigoriev I.V."/>
            <person name="Nagy L."/>
            <person name="Hibbett D."/>
            <person name="Henrissat B."/>
            <person name="Matheny P.B."/>
            <person name="Labbe J."/>
            <person name="Martin A.F."/>
        </authorList>
    </citation>
    <scope>NUCLEOTIDE SEQUENCE</scope>
    <source>
        <strain evidence="1">BPL698</strain>
    </source>
</reference>